<gene>
    <name evidence="2" type="ORF">N0V89_012364</name>
</gene>
<dbReference type="Gene3D" id="1.25.40.10">
    <property type="entry name" value="Tetratricopeptide repeat domain"/>
    <property type="match status" value="1"/>
</dbReference>
<evidence type="ECO:0000259" key="1">
    <source>
        <dbReference type="Pfam" id="PF12770"/>
    </source>
</evidence>
<dbReference type="InterPro" id="IPR024983">
    <property type="entry name" value="CHAT_dom"/>
</dbReference>
<comment type="caution">
    <text evidence="2">The sequence shown here is derived from an EMBL/GenBank/DDBJ whole genome shotgun (WGS) entry which is preliminary data.</text>
</comment>
<sequence length="730" mass="82154">MGKYDRTKDAGALEKAINLLENALPQTTPRDPSRGKILLKLANMYHTRFSSTKAIADLDTSSWWSEEALRESEGLLVEQTLCLYQLSTNYLDKYQNSEKKDVADLDMAIRRGEEALSITPDDYVLRANYLSSISRAYGLRFFAAHSWEDWKEAVAKAQKALDHAPSPMVDRLRPFPGLYLLYSGAGEWIPTYEAACTAVTLISRLTPRFLQNSDKQHLLAEVCAGLASQAATAALETRKSPFDAIKLLELGRGVIFNSLHEMRTNISNIRQKRPKLAEKYIEYRDKLDAPTPLMETEFSERYMTDQKLEQVIQEIRKVQGFDQFLSPLSEEDMISASAPGPIVIINVEHHRCDAFIIQNKRLKTLPLPLLRRSDVEVLGQDLRTSVDPELLEWLWESIAEPVLDEIGFRETPSDGCWPRIWWIPTGPLAKFPIHAAGRHTDGSSNTVLDRAISSYSSSARALIYNRRSQPKVGEEPALGQRKAILVSMQETPGQRSLEFASQEIEELKTLCSSMKLDVCVPEPTRESILPILRDCEIFHFAGHGRAHPLDPAKSALILQDRPLSVEDLLQANTSSHSVPFLAYLSACGTGQIKHEALVDEGLHLISACQLAGFQHVIGTLWEVRDKSCIDAATRTYKWMEDQEVSDESVSEGLHHAVRSLRDAWLVENTATGAIRRYATRSESTARGANRVDIVPNRLRRTMEGEPRNVESVEDETFTPLSWCPYVHFGI</sequence>
<keyword evidence="3" id="KW-1185">Reference proteome</keyword>
<accession>A0A9W8XAH2</accession>
<dbReference type="AlphaFoldDB" id="A0A9W8XAH2"/>
<evidence type="ECO:0000313" key="3">
    <source>
        <dbReference type="Proteomes" id="UP001140513"/>
    </source>
</evidence>
<dbReference type="RefSeq" id="XP_056065072.1">
    <property type="nucleotide sequence ID" value="XM_056221085.1"/>
</dbReference>
<dbReference type="Proteomes" id="UP001140513">
    <property type="component" value="Unassembled WGS sequence"/>
</dbReference>
<dbReference type="Pfam" id="PF12770">
    <property type="entry name" value="CHAT"/>
    <property type="match status" value="1"/>
</dbReference>
<protein>
    <recommendedName>
        <fullName evidence="1">CHAT domain-containing protein</fullName>
    </recommendedName>
</protein>
<name>A0A9W8XAH2_9PLEO</name>
<reference evidence="2" key="1">
    <citation type="submission" date="2022-10" db="EMBL/GenBank/DDBJ databases">
        <title>Tapping the CABI collections for fungal endophytes: first genome assemblies for Collariella, Neodidymelliopsis, Ascochyta clinopodiicola, Didymella pomorum, Didymosphaeria variabile, Neocosmospora piperis and Neocucurbitaria cava.</title>
        <authorList>
            <person name="Hill R."/>
        </authorList>
    </citation>
    <scope>NUCLEOTIDE SEQUENCE</scope>
    <source>
        <strain evidence="2">IMI 356815</strain>
    </source>
</reference>
<organism evidence="2 3">
    <name type="scientific">Didymosphaeria variabile</name>
    <dbReference type="NCBI Taxonomy" id="1932322"/>
    <lineage>
        <taxon>Eukaryota</taxon>
        <taxon>Fungi</taxon>
        <taxon>Dikarya</taxon>
        <taxon>Ascomycota</taxon>
        <taxon>Pezizomycotina</taxon>
        <taxon>Dothideomycetes</taxon>
        <taxon>Pleosporomycetidae</taxon>
        <taxon>Pleosporales</taxon>
        <taxon>Massarineae</taxon>
        <taxon>Didymosphaeriaceae</taxon>
        <taxon>Didymosphaeria</taxon>
    </lineage>
</organism>
<dbReference type="GeneID" id="80915894"/>
<dbReference type="OrthoDB" id="9991317at2759"/>
<proteinExistence type="predicted"/>
<dbReference type="InterPro" id="IPR011990">
    <property type="entry name" value="TPR-like_helical_dom_sf"/>
</dbReference>
<feature type="domain" description="CHAT" evidence="1">
    <location>
        <begin position="389"/>
        <end position="714"/>
    </location>
</feature>
<dbReference type="EMBL" id="JAPEUX010000010">
    <property type="protein sequence ID" value="KAJ4344620.1"/>
    <property type="molecule type" value="Genomic_DNA"/>
</dbReference>
<evidence type="ECO:0000313" key="2">
    <source>
        <dbReference type="EMBL" id="KAJ4344620.1"/>
    </source>
</evidence>